<dbReference type="PROSITE" id="PS00659">
    <property type="entry name" value="GLYCOSYL_HYDROL_F5"/>
    <property type="match status" value="1"/>
</dbReference>
<dbReference type="Gene3D" id="3.20.20.80">
    <property type="entry name" value="Glycosidases"/>
    <property type="match status" value="1"/>
</dbReference>
<dbReference type="OrthoDB" id="9971853at2759"/>
<keyword evidence="3" id="KW-0326">Glycosidase</keyword>
<evidence type="ECO:0000256" key="3">
    <source>
        <dbReference type="ARBA" id="ARBA00023295"/>
    </source>
</evidence>
<dbReference type="InterPro" id="IPR018087">
    <property type="entry name" value="Glyco_hydro_5_CS"/>
</dbReference>
<dbReference type="InterPro" id="IPR052066">
    <property type="entry name" value="Glycosphingolipid_Hydrolases"/>
</dbReference>
<dbReference type="GO" id="GO:0005975">
    <property type="term" value="P:carbohydrate metabolic process"/>
    <property type="evidence" value="ECO:0007669"/>
    <property type="project" value="InterPro"/>
</dbReference>
<evidence type="ECO:0000313" key="6">
    <source>
        <dbReference type="Proteomes" id="UP000013776"/>
    </source>
</evidence>
<keyword evidence="6" id="KW-1185">Reference proteome</keyword>
<keyword evidence="2" id="KW-0378">Hydrolase</keyword>
<gene>
    <name evidence="5" type="ORF">TAPDE_004760</name>
</gene>
<dbReference type="Proteomes" id="UP000013776">
    <property type="component" value="Unassembled WGS sequence"/>
</dbReference>
<organism evidence="5 6">
    <name type="scientific">Taphrina deformans (strain PYCC 5710 / ATCC 11124 / CBS 356.35 / IMI 108563 / JCM 9778 / NBRC 8474)</name>
    <name type="common">Peach leaf curl fungus</name>
    <name type="synonym">Lalaria deformans</name>
    <dbReference type="NCBI Taxonomy" id="1097556"/>
    <lineage>
        <taxon>Eukaryota</taxon>
        <taxon>Fungi</taxon>
        <taxon>Dikarya</taxon>
        <taxon>Ascomycota</taxon>
        <taxon>Taphrinomycotina</taxon>
        <taxon>Taphrinomycetes</taxon>
        <taxon>Taphrinales</taxon>
        <taxon>Taphrinaceae</taxon>
        <taxon>Taphrina</taxon>
    </lineage>
</organism>
<dbReference type="AlphaFoldDB" id="R4XFA0"/>
<dbReference type="InterPro" id="IPR017853">
    <property type="entry name" value="GH"/>
</dbReference>
<accession>R4XFA0</accession>
<proteinExistence type="inferred from homology"/>
<evidence type="ECO:0000256" key="1">
    <source>
        <dbReference type="ARBA" id="ARBA00005641"/>
    </source>
</evidence>
<dbReference type="InterPro" id="IPR041036">
    <property type="entry name" value="GH5_C"/>
</dbReference>
<protein>
    <recommendedName>
        <fullName evidence="4">Glycoside hydrolase family 5 C-terminal domain-containing protein</fullName>
    </recommendedName>
</protein>
<sequence>MSACSFNYLDNLRTSKHGGFFVDQYDRHLILHGLNVSGACKLPRVTDYADLDPANETFWEPTTFVGRPFPVEEAKQHFEKLAHFGTSLIRFVITWESLELSPGVYDEKYLEYLRVVLSIASDTGLLIVLDCHQDCWSRFTGGSGAPLWTMDIVGLIPRHFEACGAALLQKPITSGYGKAGTLWATNYTKFAVNTMFTLFFGGETFAPDTLIDGESIGPYLRRHYIAAFIALLRQLQGIPRIVGIDLMNEPHHGFIGMQSLHKFDEDVLLHLESMPTALQSMRLAAGISQSVPVYSRSWPRPTSCTAFINLNAEGVKAWKDEASDVWRLHDVWDVDGCKEDYFYRFPTHHRRAGQPVEFIHDFYVPFLREFHDAFKETAPRLYTLIEPVPNVGIDPMQDFVDSRNICFAPHWYDLKALFEKRFSSRVTMNVQALSQGSRNFLAHTYFGHNQAIDNYTKQYAGIFQNTSSTFPRLVGETGVPFDMNSHYQTSCRRGKDNDYGDQEEMMDIMCTAMERNILSYTLWNYTPENSAYAGGGDLWNGEDFSVYCESEVMASVGVLPKYAGTRAAKAWIRPSAVKIAGYPLVSQFQLQKGVYVLEFIPTNVCSEMSRTTEIFIPQLHITEQKLVVECRGPEYNQEPSAIVG</sequence>
<dbReference type="EMBL" id="CAHR02000226">
    <property type="protein sequence ID" value="CCG84343.1"/>
    <property type="molecule type" value="Genomic_DNA"/>
</dbReference>
<dbReference type="Pfam" id="PF18564">
    <property type="entry name" value="Glyco_hydro_5_C"/>
    <property type="match status" value="1"/>
</dbReference>
<dbReference type="eggNOG" id="ENOG502QPU8">
    <property type="taxonomic scope" value="Eukaryota"/>
</dbReference>
<comment type="caution">
    <text evidence="5">The sequence shown here is derived from an EMBL/GenBank/DDBJ whole genome shotgun (WGS) entry which is preliminary data.</text>
</comment>
<evidence type="ECO:0000259" key="4">
    <source>
        <dbReference type="Pfam" id="PF18564"/>
    </source>
</evidence>
<dbReference type="VEuPathDB" id="FungiDB:TAPDE_004760"/>
<reference evidence="5 6" key="1">
    <citation type="journal article" date="2013" name="MBio">
        <title>Genome sequencing of the plant pathogen Taphrina deformans, the causal agent of peach leaf curl.</title>
        <authorList>
            <person name="Cisse O.H."/>
            <person name="Almeida J.M.G.C.F."/>
            <person name="Fonseca A."/>
            <person name="Kumar A.A."/>
            <person name="Salojaervi J."/>
            <person name="Overmyer K."/>
            <person name="Hauser P.M."/>
            <person name="Pagni M."/>
        </authorList>
    </citation>
    <scope>NUCLEOTIDE SEQUENCE [LARGE SCALE GENOMIC DNA]</scope>
    <source>
        <strain evidence="6">PYCC 5710 / ATCC 11124 / CBS 356.35 / IMI 108563 / JCM 9778 / NBRC 8474</strain>
    </source>
</reference>
<evidence type="ECO:0000313" key="5">
    <source>
        <dbReference type="EMBL" id="CCG84343.1"/>
    </source>
</evidence>
<evidence type="ECO:0000256" key="2">
    <source>
        <dbReference type="ARBA" id="ARBA00022801"/>
    </source>
</evidence>
<dbReference type="STRING" id="1097556.R4XFA0"/>
<feature type="domain" description="Glycoside hydrolase family 5 C-terminal" evidence="4">
    <location>
        <begin position="573"/>
        <end position="636"/>
    </location>
</feature>
<dbReference type="PANTHER" id="PTHR31308">
    <property type="match status" value="1"/>
</dbReference>
<dbReference type="GO" id="GO:0008422">
    <property type="term" value="F:beta-glucosidase activity"/>
    <property type="evidence" value="ECO:0007669"/>
    <property type="project" value="TreeGrafter"/>
</dbReference>
<comment type="similarity">
    <text evidence="1">Belongs to the glycosyl hydrolase 5 (cellulase A) family.</text>
</comment>
<name>R4XFA0_TAPDE</name>
<dbReference type="SUPFAM" id="SSF51445">
    <property type="entry name" value="(Trans)glycosidases"/>
    <property type="match status" value="1"/>
</dbReference>
<dbReference type="PANTHER" id="PTHR31308:SF5">
    <property type="entry name" value="ERGOSTERYL-BETA-GLUCOSIDASE"/>
    <property type="match status" value="1"/>
</dbReference>